<dbReference type="InterPro" id="IPR036875">
    <property type="entry name" value="Znf_CCHC_sf"/>
</dbReference>
<dbReference type="EMBL" id="OIVN01005457">
    <property type="protein sequence ID" value="SPD22569.1"/>
    <property type="molecule type" value="Genomic_DNA"/>
</dbReference>
<evidence type="ECO:0000313" key="3">
    <source>
        <dbReference type="EMBL" id="SPD22569.1"/>
    </source>
</evidence>
<keyword evidence="1" id="KW-0479">Metal-binding</keyword>
<evidence type="ECO:0000259" key="2">
    <source>
        <dbReference type="PROSITE" id="PS50158"/>
    </source>
</evidence>
<accession>A0A2N9IET1</accession>
<keyword evidence="1" id="KW-0863">Zinc-finger</keyword>
<dbReference type="PANTHER" id="PTHR33710:SF77">
    <property type="entry name" value="DNASE I-LIKE SUPERFAMILY PROTEIN"/>
    <property type="match status" value="1"/>
</dbReference>
<gene>
    <name evidence="3" type="ORF">FSB_LOCUS50451</name>
</gene>
<dbReference type="InterPro" id="IPR001878">
    <property type="entry name" value="Znf_CCHC"/>
</dbReference>
<dbReference type="PANTHER" id="PTHR33710">
    <property type="entry name" value="BNAC02G09200D PROTEIN"/>
    <property type="match status" value="1"/>
</dbReference>
<dbReference type="SMART" id="SM00343">
    <property type="entry name" value="ZnF_C2HC"/>
    <property type="match status" value="1"/>
</dbReference>
<dbReference type="Gene3D" id="3.60.10.10">
    <property type="entry name" value="Endonuclease/exonuclease/phosphatase"/>
    <property type="match status" value="1"/>
</dbReference>
<evidence type="ECO:0000256" key="1">
    <source>
        <dbReference type="PROSITE-ProRule" id="PRU00047"/>
    </source>
</evidence>
<dbReference type="SUPFAM" id="SSF57756">
    <property type="entry name" value="Retrovirus zinc finger-like domains"/>
    <property type="match status" value="1"/>
</dbReference>
<dbReference type="PROSITE" id="PS50158">
    <property type="entry name" value="ZF_CCHC"/>
    <property type="match status" value="1"/>
</dbReference>
<protein>
    <recommendedName>
        <fullName evidence="2">CCHC-type domain-containing protein</fullName>
    </recommendedName>
</protein>
<dbReference type="AlphaFoldDB" id="A0A2N9IET1"/>
<dbReference type="InterPro" id="IPR005135">
    <property type="entry name" value="Endo/exonuclease/phosphatase"/>
</dbReference>
<dbReference type="InterPro" id="IPR036691">
    <property type="entry name" value="Endo/exonu/phosph_ase_sf"/>
</dbReference>
<feature type="domain" description="CCHC-type" evidence="2">
    <location>
        <begin position="68"/>
        <end position="83"/>
    </location>
</feature>
<dbReference type="SUPFAM" id="SSF56219">
    <property type="entry name" value="DNase I-like"/>
    <property type="match status" value="1"/>
</dbReference>
<organism evidence="3">
    <name type="scientific">Fagus sylvatica</name>
    <name type="common">Beechnut</name>
    <dbReference type="NCBI Taxonomy" id="28930"/>
    <lineage>
        <taxon>Eukaryota</taxon>
        <taxon>Viridiplantae</taxon>
        <taxon>Streptophyta</taxon>
        <taxon>Embryophyta</taxon>
        <taxon>Tracheophyta</taxon>
        <taxon>Spermatophyta</taxon>
        <taxon>Magnoliopsida</taxon>
        <taxon>eudicotyledons</taxon>
        <taxon>Gunneridae</taxon>
        <taxon>Pentapetalae</taxon>
        <taxon>rosids</taxon>
        <taxon>fabids</taxon>
        <taxon>Fagales</taxon>
        <taxon>Fagaceae</taxon>
        <taxon>Fagus</taxon>
    </lineage>
</organism>
<dbReference type="GO" id="GO:0003824">
    <property type="term" value="F:catalytic activity"/>
    <property type="evidence" value="ECO:0007669"/>
    <property type="project" value="InterPro"/>
</dbReference>
<dbReference type="GO" id="GO:0003676">
    <property type="term" value="F:nucleic acid binding"/>
    <property type="evidence" value="ECO:0007669"/>
    <property type="project" value="InterPro"/>
</dbReference>
<dbReference type="GO" id="GO:0008270">
    <property type="term" value="F:zinc ion binding"/>
    <property type="evidence" value="ECO:0007669"/>
    <property type="project" value="UniProtKB-KW"/>
</dbReference>
<dbReference type="InterPro" id="IPR025836">
    <property type="entry name" value="Zn_knuckle_CX2CX4HX4C"/>
</dbReference>
<proteinExistence type="predicted"/>
<sequence length="464" mass="50644">MLRLLANGMGKYIEVDLSGTESSKGGNFLRFKVEIKSSAPLLKGFWLERTQLSDLWVQLKYERLPDFCYLCGRLGHMKKECTKSGAREEGDEALDRNLKNTEKQGGTSHSRIVVEGGASASELHAVDERVEELVSLSEADVRLKKVSAGNVGDLTGSREQFHPMPVKQDDAGVPFVSQRVEATLVNTPLTCGPTGISLTNLESVISPQLVISFGPVGPIEKQIVPVGLSLTQAHFMAWPSVIHAEDLQKPKSLSVTIKEIKEVGHVPMDIATLVVGCAGGLILGWKAEVDIEVTVANKNIINAIVFSSPPNQPWMLTVVYAPPSKSRRTLFWDHLKKLSDSFPGPWICVGDFNCIKEQSEKAGGKPFASSSNSELGGFLFDCNLIDLGFCGNSFTWSNKRKGQANIKERLDRAVTNVGWRSLFPRASVRHLPATSSDHNPILVNTMGEASSGPKPFKFETGLDT</sequence>
<dbReference type="Pfam" id="PF03372">
    <property type="entry name" value="Exo_endo_phos"/>
    <property type="match status" value="1"/>
</dbReference>
<reference evidence="3" key="1">
    <citation type="submission" date="2018-02" db="EMBL/GenBank/DDBJ databases">
        <authorList>
            <person name="Cohen D.B."/>
            <person name="Kent A.D."/>
        </authorList>
    </citation>
    <scope>NUCLEOTIDE SEQUENCE</scope>
</reference>
<dbReference type="Pfam" id="PF14392">
    <property type="entry name" value="zf-CCHC_4"/>
    <property type="match status" value="1"/>
</dbReference>
<name>A0A2N9IET1_FAGSY</name>
<keyword evidence="1" id="KW-0862">Zinc</keyword>